<accession>A0A098S2S7</accession>
<name>A0A098S2S7_9BACT</name>
<dbReference type="EMBL" id="JPOS01000079">
    <property type="protein sequence ID" value="KGE86331.1"/>
    <property type="molecule type" value="Genomic_DNA"/>
</dbReference>
<evidence type="ECO:0000313" key="2">
    <source>
        <dbReference type="Proteomes" id="UP000029736"/>
    </source>
</evidence>
<sequence length="84" mass="9341">MHITYDELREIKHRLPTGSVKKIANELGLQEQTVRNYFGAKKFENGDIIDAHIQPGPNGGIVNLESTAILDAARRILGEEEVLS</sequence>
<keyword evidence="1" id="KW-0238">DNA-binding</keyword>
<dbReference type="RefSeq" id="WP_044225020.1">
    <property type="nucleotide sequence ID" value="NZ_CAKZLC010000117.1"/>
</dbReference>
<protein>
    <submittedName>
        <fullName evidence="1">DNA-binding protein</fullName>
    </submittedName>
</protein>
<dbReference type="OrthoDB" id="1121150at2"/>
<keyword evidence="2" id="KW-1185">Reference proteome</keyword>
<comment type="caution">
    <text evidence="1">The sequence shown here is derived from an EMBL/GenBank/DDBJ whole genome shotgun (WGS) entry which is preliminary data.</text>
</comment>
<evidence type="ECO:0000313" key="1">
    <source>
        <dbReference type="EMBL" id="KGE86331.1"/>
    </source>
</evidence>
<proteinExistence type="predicted"/>
<dbReference type="Proteomes" id="UP000029736">
    <property type="component" value="Unassembled WGS sequence"/>
</dbReference>
<organism evidence="1 2">
    <name type="scientific">Phaeodactylibacter xiamenensis</name>
    <dbReference type="NCBI Taxonomy" id="1524460"/>
    <lineage>
        <taxon>Bacteria</taxon>
        <taxon>Pseudomonadati</taxon>
        <taxon>Bacteroidota</taxon>
        <taxon>Saprospiria</taxon>
        <taxon>Saprospirales</taxon>
        <taxon>Haliscomenobacteraceae</taxon>
        <taxon>Phaeodactylibacter</taxon>
    </lineage>
</organism>
<dbReference type="AlphaFoldDB" id="A0A098S2S7"/>
<reference evidence="1 2" key="1">
    <citation type="journal article" date="2014" name="Int. J. Syst. Evol. Microbiol.">
        <title>Phaeodactylibacter xiamenensis gen. nov., sp. nov., a member of the family Saprospiraceae isolated from the marine alga Phaeodactylum tricornutum.</title>
        <authorList>
            <person name="Chen Z.Jr."/>
            <person name="Lei X."/>
            <person name="Lai Q."/>
            <person name="Li Y."/>
            <person name="Zhang B."/>
            <person name="Zhang J."/>
            <person name="Zhang H."/>
            <person name="Yang L."/>
            <person name="Zheng W."/>
            <person name="Tian Y."/>
            <person name="Yu Z."/>
            <person name="Xu H.Jr."/>
            <person name="Zheng T."/>
        </authorList>
    </citation>
    <scope>NUCLEOTIDE SEQUENCE [LARGE SCALE GENOMIC DNA]</scope>
    <source>
        <strain evidence="1 2">KD52</strain>
    </source>
</reference>
<gene>
    <name evidence="1" type="ORF">IX84_21240</name>
</gene>
<dbReference type="GO" id="GO:0003677">
    <property type="term" value="F:DNA binding"/>
    <property type="evidence" value="ECO:0007669"/>
    <property type="project" value="UniProtKB-KW"/>
</dbReference>
<dbReference type="STRING" id="1524460.IX84_21240"/>